<dbReference type="PROSITE" id="PS00107">
    <property type="entry name" value="PROTEIN_KINASE_ATP"/>
    <property type="match status" value="1"/>
</dbReference>
<comment type="caution">
    <text evidence="2">The sequence shown here is derived from an EMBL/GenBank/DDBJ whole genome shotgun (WGS) entry which is preliminary data.</text>
</comment>
<reference evidence="2 3" key="1">
    <citation type="journal article" date="2024" name="Nat. Commun.">
        <title>Phylogenomics reveals the evolutionary origins of lichenization in chlorophyte algae.</title>
        <authorList>
            <person name="Puginier C."/>
            <person name="Libourel C."/>
            <person name="Otte J."/>
            <person name="Skaloud P."/>
            <person name="Haon M."/>
            <person name="Grisel S."/>
            <person name="Petersen M."/>
            <person name="Berrin J.G."/>
            <person name="Delaux P.M."/>
            <person name="Dal Grande F."/>
            <person name="Keller J."/>
        </authorList>
    </citation>
    <scope>NUCLEOTIDE SEQUENCE [LARGE SCALE GENOMIC DNA]</scope>
    <source>
        <strain evidence="2 3">SAG 2036</strain>
    </source>
</reference>
<proteinExistence type="predicted"/>
<keyword evidence="3" id="KW-1185">Reference proteome</keyword>
<keyword evidence="1" id="KW-0547">Nucleotide-binding</keyword>
<gene>
    <name evidence="2" type="ORF">WJX73_001966</name>
</gene>
<sequence>MDAWSEALNSFAQPESILSEYEVTICCKADGTRHTLGEGAFGEVYKAECQGCPVALKIFKKIKKTGPWSRR</sequence>
<dbReference type="Proteomes" id="UP001465755">
    <property type="component" value="Unassembled WGS sequence"/>
</dbReference>
<keyword evidence="1" id="KW-0067">ATP-binding</keyword>
<dbReference type="Gene3D" id="3.30.200.20">
    <property type="entry name" value="Phosphorylase Kinase, domain 1"/>
    <property type="match status" value="1"/>
</dbReference>
<dbReference type="EMBL" id="JALJOQ010000245">
    <property type="protein sequence ID" value="KAK9787602.1"/>
    <property type="molecule type" value="Genomic_DNA"/>
</dbReference>
<dbReference type="SUPFAM" id="SSF56112">
    <property type="entry name" value="Protein kinase-like (PK-like)"/>
    <property type="match status" value="1"/>
</dbReference>
<evidence type="ECO:0000313" key="3">
    <source>
        <dbReference type="Proteomes" id="UP001465755"/>
    </source>
</evidence>
<dbReference type="AlphaFoldDB" id="A0AAW1NKL7"/>
<feature type="binding site" evidence="1">
    <location>
        <position position="57"/>
    </location>
    <ligand>
        <name>ATP</name>
        <dbReference type="ChEBI" id="CHEBI:30616"/>
    </ligand>
</feature>
<name>A0AAW1NKL7_9CHLO</name>
<evidence type="ECO:0000313" key="2">
    <source>
        <dbReference type="EMBL" id="KAK9787602.1"/>
    </source>
</evidence>
<dbReference type="InterPro" id="IPR017441">
    <property type="entry name" value="Protein_kinase_ATP_BS"/>
</dbReference>
<protein>
    <recommendedName>
        <fullName evidence="4">Protein kinase domain-containing protein</fullName>
    </recommendedName>
</protein>
<dbReference type="InterPro" id="IPR011009">
    <property type="entry name" value="Kinase-like_dom_sf"/>
</dbReference>
<evidence type="ECO:0008006" key="4">
    <source>
        <dbReference type="Google" id="ProtNLM"/>
    </source>
</evidence>
<evidence type="ECO:0000256" key="1">
    <source>
        <dbReference type="PROSITE-ProRule" id="PRU10141"/>
    </source>
</evidence>
<dbReference type="GO" id="GO:0005524">
    <property type="term" value="F:ATP binding"/>
    <property type="evidence" value="ECO:0007669"/>
    <property type="project" value="UniProtKB-UniRule"/>
</dbReference>
<accession>A0AAW1NKL7</accession>
<organism evidence="2 3">
    <name type="scientific">Symbiochloris irregularis</name>
    <dbReference type="NCBI Taxonomy" id="706552"/>
    <lineage>
        <taxon>Eukaryota</taxon>
        <taxon>Viridiplantae</taxon>
        <taxon>Chlorophyta</taxon>
        <taxon>core chlorophytes</taxon>
        <taxon>Trebouxiophyceae</taxon>
        <taxon>Trebouxiales</taxon>
        <taxon>Trebouxiaceae</taxon>
        <taxon>Symbiochloris</taxon>
    </lineage>
</organism>